<dbReference type="EC" id="5.6.2.3" evidence="1"/>
<gene>
    <name evidence="4" type="ORF">Tco_0705862</name>
</gene>
<comment type="similarity">
    <text evidence="1">Belongs to the helicase family.</text>
</comment>
<name>A0ABQ4Y7C2_9ASTR</name>
<dbReference type="Pfam" id="PF05970">
    <property type="entry name" value="PIF1"/>
    <property type="match status" value="1"/>
</dbReference>
<dbReference type="PANTHER" id="PTHR45786">
    <property type="entry name" value="DNA BINDING PROTEIN-LIKE"/>
    <property type="match status" value="1"/>
</dbReference>
<evidence type="ECO:0000313" key="4">
    <source>
        <dbReference type="EMBL" id="GJS73021.1"/>
    </source>
</evidence>
<dbReference type="GO" id="GO:0004386">
    <property type="term" value="F:helicase activity"/>
    <property type="evidence" value="ECO:0007669"/>
    <property type="project" value="UniProtKB-KW"/>
</dbReference>
<dbReference type="PANTHER" id="PTHR45786:SF74">
    <property type="entry name" value="ATP-DEPENDENT DNA HELICASE"/>
    <property type="match status" value="1"/>
</dbReference>
<reference evidence="4" key="1">
    <citation type="journal article" date="2022" name="Int. J. Mol. Sci.">
        <title>Draft Genome of Tanacetum Coccineum: Genomic Comparison of Closely Related Tanacetum-Family Plants.</title>
        <authorList>
            <person name="Yamashiro T."/>
            <person name="Shiraishi A."/>
            <person name="Nakayama K."/>
            <person name="Satake H."/>
        </authorList>
    </citation>
    <scope>NUCLEOTIDE SEQUENCE</scope>
</reference>
<dbReference type="InterPro" id="IPR010285">
    <property type="entry name" value="DNA_helicase_pif1-like_DEAD"/>
</dbReference>
<keyword evidence="1" id="KW-0227">DNA damage</keyword>
<evidence type="ECO:0000259" key="3">
    <source>
        <dbReference type="Pfam" id="PF14214"/>
    </source>
</evidence>
<dbReference type="EMBL" id="BQNB010010122">
    <property type="protein sequence ID" value="GJS73021.1"/>
    <property type="molecule type" value="Genomic_DNA"/>
</dbReference>
<comment type="caution">
    <text evidence="4">The sequence shown here is derived from an EMBL/GenBank/DDBJ whole genome shotgun (WGS) entry which is preliminary data.</text>
</comment>
<organism evidence="4 5">
    <name type="scientific">Tanacetum coccineum</name>
    <dbReference type="NCBI Taxonomy" id="301880"/>
    <lineage>
        <taxon>Eukaryota</taxon>
        <taxon>Viridiplantae</taxon>
        <taxon>Streptophyta</taxon>
        <taxon>Embryophyta</taxon>
        <taxon>Tracheophyta</taxon>
        <taxon>Spermatophyta</taxon>
        <taxon>Magnoliopsida</taxon>
        <taxon>eudicotyledons</taxon>
        <taxon>Gunneridae</taxon>
        <taxon>Pentapetalae</taxon>
        <taxon>asterids</taxon>
        <taxon>campanulids</taxon>
        <taxon>Asterales</taxon>
        <taxon>Asteraceae</taxon>
        <taxon>Asteroideae</taxon>
        <taxon>Anthemideae</taxon>
        <taxon>Anthemidinae</taxon>
        <taxon>Tanacetum</taxon>
    </lineage>
</organism>
<proteinExistence type="inferred from homology"/>
<feature type="domain" description="DNA helicase Pif1-like DEAD-box helicase" evidence="2">
    <location>
        <begin position="624"/>
        <end position="658"/>
    </location>
</feature>
<keyword evidence="1" id="KW-0547">Nucleotide-binding</keyword>
<keyword evidence="1" id="KW-0234">DNA repair</keyword>
<reference evidence="4" key="2">
    <citation type="submission" date="2022-01" db="EMBL/GenBank/DDBJ databases">
        <authorList>
            <person name="Yamashiro T."/>
            <person name="Shiraishi A."/>
            <person name="Satake H."/>
            <person name="Nakayama K."/>
        </authorList>
    </citation>
    <scope>NUCLEOTIDE SEQUENCE</scope>
</reference>
<keyword evidence="1" id="KW-0067">ATP-binding</keyword>
<accession>A0ABQ4Y7C2</accession>
<keyword evidence="1" id="KW-0233">DNA recombination</keyword>
<evidence type="ECO:0000313" key="5">
    <source>
        <dbReference type="Proteomes" id="UP001151760"/>
    </source>
</evidence>
<dbReference type="Pfam" id="PF14214">
    <property type="entry name" value="Helitron_like_N"/>
    <property type="match status" value="1"/>
</dbReference>
<dbReference type="Proteomes" id="UP001151760">
    <property type="component" value="Unassembled WGS sequence"/>
</dbReference>
<feature type="domain" description="Helitron helicase-like" evidence="3">
    <location>
        <begin position="248"/>
        <end position="332"/>
    </location>
</feature>
<comment type="catalytic activity">
    <reaction evidence="1">
        <text>ATP + H2O = ADP + phosphate + H(+)</text>
        <dbReference type="Rhea" id="RHEA:13065"/>
        <dbReference type="ChEBI" id="CHEBI:15377"/>
        <dbReference type="ChEBI" id="CHEBI:15378"/>
        <dbReference type="ChEBI" id="CHEBI:30616"/>
        <dbReference type="ChEBI" id="CHEBI:43474"/>
        <dbReference type="ChEBI" id="CHEBI:456216"/>
        <dbReference type="EC" id="5.6.2.3"/>
    </reaction>
</comment>
<comment type="cofactor">
    <cofactor evidence="1">
        <name>Mg(2+)</name>
        <dbReference type="ChEBI" id="CHEBI:18420"/>
    </cofactor>
</comment>
<keyword evidence="1 4" id="KW-0347">Helicase</keyword>
<keyword evidence="5" id="KW-1185">Reference proteome</keyword>
<sequence>MNLGVSYVYDDLRDYDQRCYHCGSTFWFREPLKGHFNSRRPEYHLSCGGGRVYMEPNPDPPEYIKRLLQNKHFMENFRAYNQMFAMTSFGAKIDESINNGIGPYVFKVSRHVYHWIGSLCPLAGEPPRFLQLYIYDMQHELENRMTARDRCQQIDVPEFKIRLYNGDGARGYELPTLNTLGAIVFDSGVIGNTEFDVVIEHMGGPPKRINKLHPSYMSLQFPLLFVYGQSGFHTELKLKPDDGRDKERCGKLFQQYVVGVFYCIEQNRLDFIRKKQSDIRSDYLSGLYIAISRGERDGYEVGGRIILPMSFTRGSRYMYAHYLDALAICRKLVLYTVEFQKSGLPHCDTLLWVDSESKIQGPEDVDRLILAEPLGESSNAAGPLRPTIDEIQNYLEGRFICLHEALWRILKFDIHCREPAVQILSVHLEGMQRVTFRDKDRLESVVNLPGRNNTTLTEWLAYNEAKEDGRHLTYLDFPSEFVWYDDRKSWSPCQNSRLAIGHLADFLEVQTVHDIFYPTCRAACEALGLLEDDNEWDIAMQEACISTSFAQSMEGNESLIFRRESQKIEPPYAQTIHLNDGSSRERHLVILLKDGEETTEARSALQQESNELIPKSRENIYNMPHLLFGGKSILLGGDFRQTLPVKKGASKMEIIASSTGEPDPRSPRENNNWIDIPLTMPSSDDQCLSKLIGLHYDRMTLKNLLTITLLERKHRVVPKMKLQT</sequence>
<protein>
    <recommendedName>
        <fullName evidence="1">ATP-dependent DNA helicase</fullName>
        <ecNumber evidence="1">5.6.2.3</ecNumber>
    </recommendedName>
</protein>
<keyword evidence="1" id="KW-0378">Hydrolase</keyword>
<dbReference type="InterPro" id="IPR025476">
    <property type="entry name" value="Helitron_helicase-like"/>
</dbReference>
<evidence type="ECO:0000259" key="2">
    <source>
        <dbReference type="Pfam" id="PF05970"/>
    </source>
</evidence>
<evidence type="ECO:0000256" key="1">
    <source>
        <dbReference type="RuleBase" id="RU363044"/>
    </source>
</evidence>